<dbReference type="InterPro" id="IPR010981">
    <property type="entry name" value="SinR/SinI_dimer_dom"/>
</dbReference>
<protein>
    <submittedName>
        <fullName evidence="2">Anti-repressor SinI</fullName>
    </submittedName>
</protein>
<dbReference type="GO" id="GO:0046983">
    <property type="term" value="F:protein dimerization activity"/>
    <property type="evidence" value="ECO:0007669"/>
    <property type="project" value="InterPro"/>
</dbReference>
<dbReference type="AlphaFoldDB" id="A0A1I5RLE1"/>
<evidence type="ECO:0000259" key="1">
    <source>
        <dbReference type="PROSITE" id="PS51500"/>
    </source>
</evidence>
<proteinExistence type="predicted"/>
<dbReference type="InterPro" id="IPR036281">
    <property type="entry name" value="SinR/SinI_dimer_dom_sf"/>
</dbReference>
<sequence length="44" mass="4946">MSSNEESRDLDKEWVELIDEAKYIGLSPEEVLVFLSGSNKDESG</sequence>
<dbReference type="OrthoDB" id="2936756at2"/>
<evidence type="ECO:0000313" key="3">
    <source>
        <dbReference type="Proteomes" id="UP000198892"/>
    </source>
</evidence>
<feature type="domain" description="Sin" evidence="1">
    <location>
        <begin position="1"/>
        <end position="39"/>
    </location>
</feature>
<dbReference type="Pfam" id="PF08671">
    <property type="entry name" value="SinI"/>
    <property type="match status" value="1"/>
</dbReference>
<keyword evidence="3" id="KW-1185">Reference proteome</keyword>
<organism evidence="2 3">
    <name type="scientific">Salibacterium halotolerans</name>
    <dbReference type="NCBI Taxonomy" id="1884432"/>
    <lineage>
        <taxon>Bacteria</taxon>
        <taxon>Bacillati</taxon>
        <taxon>Bacillota</taxon>
        <taxon>Bacilli</taxon>
        <taxon>Bacillales</taxon>
        <taxon>Bacillaceae</taxon>
    </lineage>
</organism>
<dbReference type="RefSeq" id="WP_093336536.1">
    <property type="nucleotide sequence ID" value="NZ_FOXD01000007.1"/>
</dbReference>
<reference evidence="3" key="1">
    <citation type="submission" date="2016-10" db="EMBL/GenBank/DDBJ databases">
        <authorList>
            <person name="Varghese N."/>
            <person name="Submissions S."/>
        </authorList>
    </citation>
    <scope>NUCLEOTIDE SEQUENCE [LARGE SCALE GENOMIC DNA]</scope>
    <source>
        <strain evidence="3">S7</strain>
    </source>
</reference>
<dbReference type="EMBL" id="FOXD01000007">
    <property type="protein sequence ID" value="SFP59157.1"/>
    <property type="molecule type" value="Genomic_DNA"/>
</dbReference>
<accession>A0A1I5RLE1</accession>
<name>A0A1I5RLE1_9BACI</name>
<evidence type="ECO:0000313" key="2">
    <source>
        <dbReference type="EMBL" id="SFP59157.1"/>
    </source>
</evidence>
<dbReference type="GO" id="GO:0006355">
    <property type="term" value="P:regulation of DNA-templated transcription"/>
    <property type="evidence" value="ECO:0007669"/>
    <property type="project" value="InterPro"/>
</dbReference>
<dbReference type="SUPFAM" id="SSF47406">
    <property type="entry name" value="SinR repressor dimerisation domain-like"/>
    <property type="match status" value="1"/>
</dbReference>
<dbReference type="Proteomes" id="UP000198892">
    <property type="component" value="Unassembled WGS sequence"/>
</dbReference>
<gene>
    <name evidence="2" type="ORF">SAMN05518683_10783</name>
</gene>
<dbReference type="PROSITE" id="PS51500">
    <property type="entry name" value="SIN"/>
    <property type="match status" value="1"/>
</dbReference>